<proteinExistence type="predicted"/>
<protein>
    <recommendedName>
        <fullName evidence="2">pyruvate carboxylase</fullName>
        <ecNumber evidence="2">6.4.1.1</ecNumber>
    </recommendedName>
</protein>
<dbReference type="PROSITE" id="PS50975">
    <property type="entry name" value="ATP_GRASP"/>
    <property type="match status" value="1"/>
</dbReference>
<dbReference type="Pfam" id="PF02436">
    <property type="entry name" value="PYC_OADA"/>
    <property type="match status" value="1"/>
</dbReference>
<dbReference type="GO" id="GO:0004736">
    <property type="term" value="F:pyruvate carboxylase activity"/>
    <property type="evidence" value="ECO:0007669"/>
    <property type="project" value="UniProtKB-EC"/>
</dbReference>
<evidence type="ECO:0000256" key="4">
    <source>
        <dbReference type="ARBA" id="ARBA00022723"/>
    </source>
</evidence>
<dbReference type="InterPro" id="IPR011764">
    <property type="entry name" value="Biotin_carboxylation_dom"/>
</dbReference>
<dbReference type="SUPFAM" id="SSF51246">
    <property type="entry name" value="Rudiment single hybrid motif"/>
    <property type="match status" value="1"/>
</dbReference>
<feature type="domain" description="ATP-grasp" evidence="8">
    <location>
        <begin position="150"/>
        <end position="348"/>
    </location>
</feature>
<dbReference type="SMART" id="SM00878">
    <property type="entry name" value="Biotin_carb_C"/>
    <property type="match status" value="1"/>
</dbReference>
<evidence type="ECO:0000259" key="10">
    <source>
        <dbReference type="PROSITE" id="PS50991"/>
    </source>
</evidence>
<dbReference type="eggNOG" id="COG1038">
    <property type="taxonomic scope" value="Bacteria"/>
</dbReference>
<dbReference type="SUPFAM" id="SSF52440">
    <property type="entry name" value="PreATP-grasp domain"/>
    <property type="match status" value="1"/>
</dbReference>
<evidence type="ECO:0000256" key="3">
    <source>
        <dbReference type="ARBA" id="ARBA00022598"/>
    </source>
</evidence>
<dbReference type="OrthoDB" id="9769961at2"/>
<evidence type="ECO:0000256" key="5">
    <source>
        <dbReference type="ARBA" id="ARBA00022741"/>
    </source>
</evidence>
<sequence>MIDNEQQINGLGLRSASRGTGKSFEDVLEEVRGKPILVANRGIPARRILRSIKEQFNAIPVLTATDIDKTAPVTAGARELVLLGEDPRAYLDIDLVIRKAKARGIIGIHPGWGFASEDDSFPAKCEEAGIIFIGSCAESMRRLGNKVEARKIAKSLNIPVVPGSDGAVDIPEARRIALEIGFPVMLKAEGGGGGRGISKVSNMEELENAFEKASAMAKASFGNPRLFVEKYMDNVRHIEIQVVADKYGNVFAFDERDCSVQRNHQKLIEITPSPWSGMTSELRWALKEYARRLVRAVDYYSLATVEFLVGQDGEAYLIEVNTRLQVEHGITECRYGVDLVEEQIAIAFGGQLRFTQENTIPLQHAMQVRINCEDPKNGFNPSCGVISRYISTGGPGVRLDSCIAAGYEFPAQYDSAGSLLIGYGKSWEKVIAIMDRALGEYVVGGIKTTIPFYRQILKCHDFRTADLDTNFIARHPELMQYTDVESESTRLSRLAAEISAKGWNTHVQLGKYRTRETPRMTAFEPVLPAIDQKAYKPAYPRRDGQALVDMVRDSGYVHFADTTARDITQSNSGNRFRLAEDALMGPYLDNCGFFALENGGGAHFHVAMLANMTYPFTEAAAWNGFAPKTNKMILIRSTNVLGYKPQPKNLMRRTGEMICEHYDVIRCFDFLNHIENMRPFAEVALGNKEVVFEPSLSLSWAPGFDVPHYLAVTEEILRVCAAVAGASKEAVSKRIILGLKDMAGVCPPRFMTELVTALRKTWPHLVLHAHRHFTDGLFVPAVGAAAKAGAHIVDTAIGASVRWYGQGDVQSTAAYIEEELGLPLKLNKEMIRTTNFVLKQIMPYYDRYTAPYFQGVDHDVVEHGMPGGAISSSQEGAMKQGYIKLVPYMLKFLAGTRRIVRYHDVTPGSQITWNTAFQAVTQAFKRGGESEVQYLLEVLDTVVKDPQLTSNPEFRRTACMLYQDSNDAFRNLLLGQYGRLPLGFPPEWVYESAFGPDYKKALENRTERSPLECLDDVDMAAEEAKLAELLKRAPTEEEVVMYLNHPGDALKTMEFQHQYGDPNQLPLHVWFEGLDPGEDMNFQDSNGMPHNMHLLTISRPGPEGKSIVRYVLDSEVMAHEVQVVEPLRGGATRVPMADPRNPYHVGAPSNGDLWVMYISPGDMVQKGEELFNISIMKQEKAVLSPVDGRVKRVLKSAQYSDDKRMIPVKEGELLVELEPAPHVCAACSKAAPMDECAFCPHCGTPMCCTLSPEELAGQRGMEGDPDPA</sequence>
<dbReference type="CDD" id="cd06850">
    <property type="entry name" value="biotinyl_domain"/>
    <property type="match status" value="1"/>
</dbReference>
<organism evidence="11 12">
    <name type="scientific">Megalodesulfovibrio gigas (strain ATCC 19364 / DSM 1382 / NCIMB 9332 / VKM B-1759)</name>
    <name type="common">Desulfovibrio gigas</name>
    <dbReference type="NCBI Taxonomy" id="1121448"/>
    <lineage>
        <taxon>Bacteria</taxon>
        <taxon>Pseudomonadati</taxon>
        <taxon>Thermodesulfobacteriota</taxon>
        <taxon>Desulfovibrionia</taxon>
        <taxon>Desulfovibrionales</taxon>
        <taxon>Desulfovibrionaceae</taxon>
        <taxon>Megalodesulfovibrio</taxon>
    </lineage>
</organism>
<dbReference type="SUPFAM" id="SSF51230">
    <property type="entry name" value="Single hybrid motif"/>
    <property type="match status" value="1"/>
</dbReference>
<keyword evidence="12" id="KW-1185">Reference proteome</keyword>
<evidence type="ECO:0000259" key="9">
    <source>
        <dbReference type="PROSITE" id="PS50979"/>
    </source>
</evidence>
<reference evidence="11 12" key="1">
    <citation type="journal article" date="2013" name="J. Bacteriol.">
        <title>Roles of HynAB and Ech, the only two hydrogenases found in the model sulfate reducer Desulfovibrio gigas.</title>
        <authorList>
            <person name="Morais-Silva F.O."/>
            <person name="Santos C.I."/>
            <person name="Rodrigues R."/>
            <person name="Pereira I.A."/>
            <person name="Rodrigues-Pousada C."/>
        </authorList>
    </citation>
    <scope>NUCLEOTIDE SEQUENCE [LARGE SCALE GENOMIC DNA]</scope>
    <source>
        <strain evidence="12">ATCC 19364 / DSM 1382 / NCIMB 9332 / VKM B-1759</strain>
    </source>
</reference>
<keyword evidence="3" id="KW-0436">Ligase</keyword>
<dbReference type="InterPro" id="IPR000089">
    <property type="entry name" value="Biotin_lipoyl"/>
</dbReference>
<feature type="domain" description="Biotin carboxylation" evidence="9">
    <location>
        <begin position="32"/>
        <end position="477"/>
    </location>
</feature>
<dbReference type="Proteomes" id="UP000016587">
    <property type="component" value="Chromosome"/>
</dbReference>
<dbReference type="SUPFAM" id="SSF56059">
    <property type="entry name" value="Glutathione synthetase ATP-binding domain-like"/>
    <property type="match status" value="1"/>
</dbReference>
<evidence type="ECO:0000256" key="6">
    <source>
        <dbReference type="ARBA" id="ARBA00022840"/>
    </source>
</evidence>
<dbReference type="EC" id="6.4.1.1" evidence="2"/>
<dbReference type="SUPFAM" id="SSF51569">
    <property type="entry name" value="Aldolase"/>
    <property type="match status" value="1"/>
</dbReference>
<dbReference type="PROSITE" id="PS50991">
    <property type="entry name" value="PYR_CT"/>
    <property type="match status" value="1"/>
</dbReference>
<dbReference type="InterPro" id="IPR016185">
    <property type="entry name" value="PreATP-grasp_dom_sf"/>
</dbReference>
<dbReference type="InterPro" id="IPR000891">
    <property type="entry name" value="PYR_CT"/>
</dbReference>
<dbReference type="GO" id="GO:0005524">
    <property type="term" value="F:ATP binding"/>
    <property type="evidence" value="ECO:0007669"/>
    <property type="project" value="UniProtKB-UniRule"/>
</dbReference>
<dbReference type="PROSITE" id="PS50979">
    <property type="entry name" value="BC"/>
    <property type="match status" value="1"/>
</dbReference>
<dbReference type="InterPro" id="IPR005479">
    <property type="entry name" value="CPAse_ATP-bd"/>
</dbReference>
<dbReference type="RefSeq" id="WP_021762206.1">
    <property type="nucleotide sequence ID" value="NC_022444.1"/>
</dbReference>
<dbReference type="Gene3D" id="3.20.20.70">
    <property type="entry name" value="Aldolase class I"/>
    <property type="match status" value="1"/>
</dbReference>
<gene>
    <name evidence="11" type="primary">pycB</name>
    <name evidence="11" type="ORF">DGI_3402</name>
</gene>
<dbReference type="EMBL" id="CP006585">
    <property type="protein sequence ID" value="AGW15085.1"/>
    <property type="molecule type" value="Genomic_DNA"/>
</dbReference>
<dbReference type="InterPro" id="IPR005482">
    <property type="entry name" value="Biotin_COase_C"/>
</dbReference>
<dbReference type="InterPro" id="IPR011053">
    <property type="entry name" value="Single_hybrid_motif"/>
</dbReference>
<dbReference type="InterPro" id="IPR003379">
    <property type="entry name" value="Carboxylase_cons_dom"/>
</dbReference>
<dbReference type="GO" id="GO:0005737">
    <property type="term" value="C:cytoplasm"/>
    <property type="evidence" value="ECO:0007669"/>
    <property type="project" value="TreeGrafter"/>
</dbReference>
<keyword evidence="6 7" id="KW-0067">ATP-binding</keyword>
<keyword evidence="11" id="KW-0670">Pyruvate</keyword>
<feature type="domain" description="Pyruvate carboxyltransferase" evidence="10">
    <location>
        <begin position="557"/>
        <end position="832"/>
    </location>
</feature>
<dbReference type="Pfam" id="PF00364">
    <property type="entry name" value="Biotin_lipoyl"/>
    <property type="match status" value="1"/>
</dbReference>
<evidence type="ECO:0000313" key="11">
    <source>
        <dbReference type="EMBL" id="AGW15085.1"/>
    </source>
</evidence>
<dbReference type="PANTHER" id="PTHR43778">
    <property type="entry name" value="PYRUVATE CARBOXYLASE"/>
    <property type="match status" value="1"/>
</dbReference>
<dbReference type="Pfam" id="PF02786">
    <property type="entry name" value="CPSase_L_D2"/>
    <property type="match status" value="1"/>
</dbReference>
<dbReference type="PATRIC" id="fig|1121448.10.peg.3354"/>
<evidence type="ECO:0000313" key="12">
    <source>
        <dbReference type="Proteomes" id="UP000016587"/>
    </source>
</evidence>
<evidence type="ECO:0000256" key="2">
    <source>
        <dbReference type="ARBA" id="ARBA00013057"/>
    </source>
</evidence>
<dbReference type="SUPFAM" id="SSF89000">
    <property type="entry name" value="post-HMGL domain-like"/>
    <property type="match status" value="1"/>
</dbReference>
<keyword evidence="4" id="KW-0479">Metal-binding</keyword>
<dbReference type="InterPro" id="IPR013785">
    <property type="entry name" value="Aldolase_TIM"/>
</dbReference>
<dbReference type="InterPro" id="IPR011054">
    <property type="entry name" value="Rudment_hybrid_motif"/>
</dbReference>
<comment type="cofactor">
    <cofactor evidence="1">
        <name>biotin</name>
        <dbReference type="ChEBI" id="CHEBI:57586"/>
    </cofactor>
</comment>
<dbReference type="STRING" id="1121448.DGI_3402"/>
<evidence type="ECO:0000256" key="7">
    <source>
        <dbReference type="PROSITE-ProRule" id="PRU00409"/>
    </source>
</evidence>
<reference evidence="12" key="2">
    <citation type="submission" date="2013-07" db="EMBL/GenBank/DDBJ databases">
        <authorList>
            <person name="Morais-Silva F.O."/>
            <person name="Rezende A.M."/>
            <person name="Pimentel C."/>
            <person name="Resende D.M."/>
            <person name="Santos C.I."/>
            <person name="Clemente C."/>
            <person name="de Oliveira L.M."/>
            <person name="da Silva S.M."/>
            <person name="Costa D.A."/>
            <person name="Varela-Raposo A."/>
            <person name="Horacio E.C.A."/>
            <person name="Matos M."/>
            <person name="Flores O."/>
            <person name="Ruiz J.C."/>
            <person name="Rodrigues-Pousada C."/>
        </authorList>
    </citation>
    <scope>NUCLEOTIDE SEQUENCE [LARGE SCALE GENOMIC DNA]</scope>
    <source>
        <strain evidence="12">ATCC 19364 / DSM 1382 / NCIMB 9332 / VKM B-1759</strain>
    </source>
</reference>
<dbReference type="GO" id="GO:0006094">
    <property type="term" value="P:gluconeogenesis"/>
    <property type="evidence" value="ECO:0007669"/>
    <property type="project" value="TreeGrafter"/>
</dbReference>
<evidence type="ECO:0000259" key="8">
    <source>
        <dbReference type="PROSITE" id="PS50975"/>
    </source>
</evidence>
<dbReference type="InterPro" id="IPR055268">
    <property type="entry name" value="PCB-like"/>
</dbReference>
<dbReference type="InterPro" id="IPR011761">
    <property type="entry name" value="ATP-grasp"/>
</dbReference>
<dbReference type="PROSITE" id="PS00867">
    <property type="entry name" value="CPSASE_2"/>
    <property type="match status" value="1"/>
</dbReference>
<dbReference type="AlphaFoldDB" id="T2GEU0"/>
<dbReference type="HOGENOM" id="CLU_000395_2_1_7"/>
<dbReference type="PANTHER" id="PTHR43778:SF2">
    <property type="entry name" value="PYRUVATE CARBOXYLASE, MITOCHONDRIAL"/>
    <property type="match status" value="1"/>
</dbReference>
<dbReference type="NCBIfam" id="NF009554">
    <property type="entry name" value="PRK12999.1"/>
    <property type="match status" value="1"/>
</dbReference>
<dbReference type="InterPro" id="IPR005481">
    <property type="entry name" value="BC-like_N"/>
</dbReference>
<evidence type="ECO:0000256" key="1">
    <source>
        <dbReference type="ARBA" id="ARBA00001953"/>
    </source>
</evidence>
<dbReference type="Pfam" id="PF00289">
    <property type="entry name" value="Biotin_carb_N"/>
    <property type="match status" value="1"/>
</dbReference>
<dbReference type="GO" id="GO:0046872">
    <property type="term" value="F:metal ion binding"/>
    <property type="evidence" value="ECO:0007669"/>
    <property type="project" value="UniProtKB-KW"/>
</dbReference>
<dbReference type="Gene3D" id="2.40.50.100">
    <property type="match status" value="1"/>
</dbReference>
<dbReference type="Gene3D" id="3.30.470.20">
    <property type="entry name" value="ATP-grasp fold, B domain"/>
    <property type="match status" value="1"/>
</dbReference>
<keyword evidence="5 7" id="KW-0547">Nucleotide-binding</keyword>
<dbReference type="Pfam" id="PF02785">
    <property type="entry name" value="Biotin_carb_C"/>
    <property type="match status" value="1"/>
</dbReference>
<accession>T2GEU0</accession>
<dbReference type="KEGG" id="dgg:DGI_3402"/>
<name>T2GEU0_MEGG1</name>